<feature type="region of interest" description="Disordered" evidence="1">
    <location>
        <begin position="1"/>
        <end position="86"/>
    </location>
</feature>
<feature type="compositionally biased region" description="Basic and acidic residues" evidence="1">
    <location>
        <begin position="77"/>
        <end position="86"/>
    </location>
</feature>
<reference evidence="2" key="1">
    <citation type="submission" date="2022-04" db="EMBL/GenBank/DDBJ databases">
        <title>Carnegiea gigantea Genome sequencing and assembly v2.</title>
        <authorList>
            <person name="Copetti D."/>
            <person name="Sanderson M.J."/>
            <person name="Burquez A."/>
            <person name="Wojciechowski M.F."/>
        </authorList>
    </citation>
    <scope>NUCLEOTIDE SEQUENCE</scope>
    <source>
        <strain evidence="2">SGP5-SGP5p</strain>
        <tissue evidence="2">Aerial part</tissue>
    </source>
</reference>
<evidence type="ECO:0000313" key="3">
    <source>
        <dbReference type="Proteomes" id="UP001153076"/>
    </source>
</evidence>
<evidence type="ECO:0000256" key="1">
    <source>
        <dbReference type="SAM" id="MobiDB-lite"/>
    </source>
</evidence>
<dbReference type="Proteomes" id="UP001153076">
    <property type="component" value="Unassembled WGS sequence"/>
</dbReference>
<evidence type="ECO:0000313" key="2">
    <source>
        <dbReference type="EMBL" id="KAJ8421806.1"/>
    </source>
</evidence>
<dbReference type="AlphaFoldDB" id="A0A9Q1JIT8"/>
<protein>
    <submittedName>
        <fullName evidence="2">Uncharacterized protein</fullName>
    </submittedName>
</protein>
<name>A0A9Q1JIT8_9CARY</name>
<comment type="caution">
    <text evidence="2">The sequence shown here is derived from an EMBL/GenBank/DDBJ whole genome shotgun (WGS) entry which is preliminary data.</text>
</comment>
<sequence>MNSARYLPTFNYVPTTGYEPSHRHTPVRSHHHGDEIRTDDPEAKNVTGPSERMPCIVVDRTWDDQQMPGSRSRSKPRSPEWRSQDCDTHPIVAWSGNTLATLPPEACTIRVKEHPKLKRLQPMTTTPKPHNVRKYCEFHEENGQNNTECRELRKAFHEQADKGQIWLPLRADTRRASLNPLISLNSEERNRFLQLNRGAALPYRRRYSMDKRARTLSHPTMTHYSKLTIGVLISCKETNGGPRVLPCQHPAARGTVGPARPRRAPTLGQKAVDLLPFPIKVLVIHMLALAEPD</sequence>
<keyword evidence="3" id="KW-1185">Reference proteome</keyword>
<accession>A0A9Q1JIT8</accession>
<dbReference type="EMBL" id="JAKOGI010002526">
    <property type="protein sequence ID" value="KAJ8421806.1"/>
    <property type="molecule type" value="Genomic_DNA"/>
</dbReference>
<gene>
    <name evidence="2" type="ORF">Cgig2_016544</name>
</gene>
<feature type="compositionally biased region" description="Basic and acidic residues" evidence="1">
    <location>
        <begin position="32"/>
        <end position="43"/>
    </location>
</feature>
<proteinExistence type="predicted"/>
<organism evidence="2 3">
    <name type="scientific">Carnegiea gigantea</name>
    <dbReference type="NCBI Taxonomy" id="171969"/>
    <lineage>
        <taxon>Eukaryota</taxon>
        <taxon>Viridiplantae</taxon>
        <taxon>Streptophyta</taxon>
        <taxon>Embryophyta</taxon>
        <taxon>Tracheophyta</taxon>
        <taxon>Spermatophyta</taxon>
        <taxon>Magnoliopsida</taxon>
        <taxon>eudicotyledons</taxon>
        <taxon>Gunneridae</taxon>
        <taxon>Pentapetalae</taxon>
        <taxon>Caryophyllales</taxon>
        <taxon>Cactineae</taxon>
        <taxon>Cactaceae</taxon>
        <taxon>Cactoideae</taxon>
        <taxon>Echinocereeae</taxon>
        <taxon>Carnegiea</taxon>
    </lineage>
</organism>